<reference evidence="9" key="1">
    <citation type="journal article" date="2019" name="Int. J. Syst. Evol. Microbiol.">
        <title>The Global Catalogue of Microorganisms (GCM) 10K type strain sequencing project: providing services to taxonomists for standard genome sequencing and annotation.</title>
        <authorList>
            <consortium name="The Broad Institute Genomics Platform"/>
            <consortium name="The Broad Institute Genome Sequencing Center for Infectious Disease"/>
            <person name="Wu L."/>
            <person name="Ma J."/>
        </authorList>
    </citation>
    <scope>NUCLEOTIDE SEQUENCE [LARGE SCALE GENOMIC DNA]</scope>
    <source>
        <strain evidence="9">CGMCC 4.1434</strain>
    </source>
</reference>
<evidence type="ECO:0000313" key="8">
    <source>
        <dbReference type="EMBL" id="MFC5591082.1"/>
    </source>
</evidence>
<evidence type="ECO:0000256" key="6">
    <source>
        <dbReference type="ARBA" id="ARBA00049417"/>
    </source>
</evidence>
<organism evidence="8 9">
    <name type="scientific">Sporosarcina soli</name>
    <dbReference type="NCBI Taxonomy" id="334736"/>
    <lineage>
        <taxon>Bacteria</taxon>
        <taxon>Bacillati</taxon>
        <taxon>Bacillota</taxon>
        <taxon>Bacilli</taxon>
        <taxon>Bacillales</taxon>
        <taxon>Caryophanaceae</taxon>
        <taxon>Sporosarcina</taxon>
    </lineage>
</organism>
<dbReference type="SMART" id="SM00471">
    <property type="entry name" value="HDc"/>
    <property type="match status" value="1"/>
</dbReference>
<keyword evidence="4 8" id="KW-0378">Hydrolase</keyword>
<comment type="catalytic activity">
    <reaction evidence="6">
        <text>P(1),P(4)-bis(5'-adenosyl) tetraphosphate + H2O = 2 ADP + 2 H(+)</text>
        <dbReference type="Rhea" id="RHEA:24252"/>
        <dbReference type="ChEBI" id="CHEBI:15377"/>
        <dbReference type="ChEBI" id="CHEBI:15378"/>
        <dbReference type="ChEBI" id="CHEBI:58141"/>
        <dbReference type="ChEBI" id="CHEBI:456216"/>
        <dbReference type="EC" id="3.6.1.41"/>
    </reaction>
</comment>
<dbReference type="NCBIfam" id="TIGR00277">
    <property type="entry name" value="HDIG"/>
    <property type="match status" value="1"/>
</dbReference>
<evidence type="ECO:0000259" key="7">
    <source>
        <dbReference type="PROSITE" id="PS51831"/>
    </source>
</evidence>
<evidence type="ECO:0000313" key="9">
    <source>
        <dbReference type="Proteomes" id="UP001596109"/>
    </source>
</evidence>
<dbReference type="PANTHER" id="PTHR35795">
    <property type="entry name" value="SLR1885 PROTEIN"/>
    <property type="match status" value="1"/>
</dbReference>
<evidence type="ECO:0000256" key="5">
    <source>
        <dbReference type="ARBA" id="ARBA00023004"/>
    </source>
</evidence>
<dbReference type="InterPro" id="IPR006674">
    <property type="entry name" value="HD_domain"/>
</dbReference>
<dbReference type="Proteomes" id="UP001596109">
    <property type="component" value="Unassembled WGS sequence"/>
</dbReference>
<keyword evidence="9" id="KW-1185">Reference proteome</keyword>
<dbReference type="Gene3D" id="1.10.3210.10">
    <property type="entry name" value="Hypothetical protein af1432"/>
    <property type="match status" value="1"/>
</dbReference>
<dbReference type="PANTHER" id="PTHR35795:SF1">
    <property type="entry name" value="BIS(5'-NUCLEOSYL)-TETRAPHOSPHATASE, SYMMETRICAL"/>
    <property type="match status" value="1"/>
</dbReference>
<evidence type="ECO:0000256" key="4">
    <source>
        <dbReference type="ARBA" id="ARBA00022801"/>
    </source>
</evidence>
<dbReference type="InterPro" id="IPR051094">
    <property type="entry name" value="Diverse_Catalytic_Enzymes"/>
</dbReference>
<proteinExistence type="predicted"/>
<keyword evidence="5" id="KW-0408">Iron</keyword>
<comment type="caution">
    <text evidence="8">The sequence shown here is derived from an EMBL/GenBank/DDBJ whole genome shotgun (WGS) entry which is preliminary data.</text>
</comment>
<gene>
    <name evidence="8" type="primary">yqeK</name>
    <name evidence="8" type="ORF">ACFPRA_19565</name>
</gene>
<feature type="domain" description="HD" evidence="7">
    <location>
        <begin position="18"/>
        <end position="132"/>
    </location>
</feature>
<evidence type="ECO:0000256" key="3">
    <source>
        <dbReference type="ARBA" id="ARBA00022741"/>
    </source>
</evidence>
<dbReference type="GO" id="GO:0008803">
    <property type="term" value="F:bis(5'-nucleosyl)-tetraphosphatase (symmetrical) activity"/>
    <property type="evidence" value="ECO:0007669"/>
    <property type="project" value="UniProtKB-EC"/>
</dbReference>
<name>A0ABW0TPI4_9BACL</name>
<evidence type="ECO:0000256" key="2">
    <source>
        <dbReference type="ARBA" id="ARBA00022723"/>
    </source>
</evidence>
<dbReference type="EMBL" id="JBHSNO010000015">
    <property type="protein sequence ID" value="MFC5591082.1"/>
    <property type="molecule type" value="Genomic_DNA"/>
</dbReference>
<dbReference type="InterPro" id="IPR005249">
    <property type="entry name" value="YqeK"/>
</dbReference>
<dbReference type="NCBIfam" id="TIGR00488">
    <property type="entry name" value="bis(5'-nucleosyl)-tetraphosphatase (symmetrical) YqeK"/>
    <property type="match status" value="1"/>
</dbReference>
<dbReference type="CDD" id="cd00077">
    <property type="entry name" value="HDc"/>
    <property type="match status" value="1"/>
</dbReference>
<dbReference type="InterPro" id="IPR003607">
    <property type="entry name" value="HD/PDEase_dom"/>
</dbReference>
<dbReference type="PROSITE" id="PS51831">
    <property type="entry name" value="HD"/>
    <property type="match status" value="1"/>
</dbReference>
<keyword evidence="3" id="KW-0547">Nucleotide-binding</keyword>
<protein>
    <recommendedName>
        <fullName evidence="1">bis(5'-nucleosyl)-tetraphosphatase (symmetrical)</fullName>
        <ecNumber evidence="1">3.6.1.41</ecNumber>
    </recommendedName>
</protein>
<dbReference type="EC" id="3.6.1.41" evidence="1"/>
<dbReference type="Pfam" id="PF01966">
    <property type="entry name" value="HD"/>
    <property type="match status" value="1"/>
</dbReference>
<evidence type="ECO:0000256" key="1">
    <source>
        <dbReference type="ARBA" id="ARBA00012506"/>
    </source>
</evidence>
<accession>A0ABW0TPI4</accession>
<sequence>MDVEQLKKVLQERLTQSRYEHVLRVAEKAKSMAVRYDISVMKAEQAALFHDIAKCMSKTDLRDILEREQEDPRLLDFHHELWHGPVGAVIAQKDFNVADPDIVHAIRYHTTGRAEMSDLEKLIYVADMIEPGRDFPGVETLRELANENLHAAMGACIYQSVKYLVNKKVSVYPDSIDCYNAYID</sequence>
<dbReference type="RefSeq" id="WP_381438421.1">
    <property type="nucleotide sequence ID" value="NZ_JBHSNO010000015.1"/>
</dbReference>
<dbReference type="SUPFAM" id="SSF109604">
    <property type="entry name" value="HD-domain/PDEase-like"/>
    <property type="match status" value="1"/>
</dbReference>
<dbReference type="InterPro" id="IPR006675">
    <property type="entry name" value="HDIG_dom"/>
</dbReference>
<keyword evidence="2" id="KW-0479">Metal-binding</keyword>